<feature type="compositionally biased region" description="Basic and acidic residues" evidence="19">
    <location>
        <begin position="933"/>
        <end position="952"/>
    </location>
</feature>
<dbReference type="FunFam" id="3.30.70.20:FF:000023">
    <property type="entry name" value="Dihydropyrimidine dehydrogenase [NADP(+)]"/>
    <property type="match status" value="1"/>
</dbReference>
<dbReference type="Proteomes" id="UP000504634">
    <property type="component" value="Unplaced"/>
</dbReference>
<evidence type="ECO:0000256" key="8">
    <source>
        <dbReference type="ARBA" id="ARBA00022643"/>
    </source>
</evidence>
<dbReference type="UniPathway" id="UPA00070"/>
<dbReference type="SUPFAM" id="SSF46548">
    <property type="entry name" value="alpha-helical ferredoxin"/>
    <property type="match status" value="1"/>
</dbReference>
<dbReference type="GeneID" id="115626827"/>
<dbReference type="InterPro" id="IPR009051">
    <property type="entry name" value="Helical_ferredxn"/>
</dbReference>
<evidence type="ECO:0000256" key="4">
    <source>
        <dbReference type="ARBA" id="ARBA00004725"/>
    </source>
</evidence>
<sequence>MIRLPRRDVFAPFKWRLCRHYCSANQEHMSKDPPEIKQVLELNPHVQKNCTVLPTSVIKEQRKCWMRVRERALQERPSLLNNFEDVKVRTLSERAALKEAARCLKCADAPCQKACPTQLDIASFICSIANKNYYGAAKAIFSDNPLGLTCGMVCPTSDLCQSSCNLHATEEGPINIGGLQQFATDVFRRMGVRQIPSPQASKLKNSDKKIALVGSGPASLSCASFLGRLGYKDITIYEKDEFSGGLSASEIPQFRLPIEVVRFEVELVKQLGVKFELGRQLRCGDLTVTKLLADGNEAIFLGLGLPEPVSNPIFKDLTAEMGYYSSKTFLPEVSRASKPGICAGCKKKKTELPKLEGTVVVIGAGDTAFDCACSALRCGAKRVYVAFMTGTSYIHAVPEEVEHAVVNEHVELLPYMLPTKIVVCDDKIAGVVFNRTTQDSKGNLLKIKGETASIQTDYVISAFGSALGTGEVKDALFPLEIDKSNRVKVDKMTLATSVPKVYCGGDLAGISGTVVEAVNDGKVAAWNMHLQLQEKKPGSEPPMLPLFYTEIDKVDISVEVDGLKFLNPFGLASAPPTTSPAMCRRAFEEGWGFVVTKTAVLDKDEVTNISPRIVSGTTSGYHYGPHQGAFMNIEVISEKKAEYWFCAISQLKKDFPKHIVICSIMCAHNEEDWTELAKAAEACGSDALELNLSCPHGMGESGLGLATGQDPAIVADIVRWVRSAVQCPFYVKLTPNITDIVNIAMAAEKECANGVTAINTVSTLMNLRADATPWPAVGKEQLTTYGGMSGSAVRPMALRAISAIAKKLPNITVVGTGGVESGETALQYIHAGASILEISSAVQNQNYAVISDYCSSLRALLYLKANPPPGDGKFWDGQSPPQPLHQKGKPTTPVKSEKGQALGYFGPELWQREAQLDKMRKEKGPIVDAPKPSADEKQQPADECQKPKPAPKLKDVRGASLKYIGTYMSLDPKQQKVALINEDLCINCGKCYMTCCDTGYQAITFDKKTHKPLVGDDCTGCCLCYSICPIIDCISMVPKQIPHVINRGSTKQVLEQASDKK</sequence>
<dbReference type="InterPro" id="IPR017896">
    <property type="entry name" value="4Fe4S_Fe-S-bd"/>
</dbReference>
<comment type="pathway">
    <text evidence="4">Pyrimidine metabolism; UMP biosynthesis via de novo pathway.</text>
</comment>
<dbReference type="Gene3D" id="3.30.70.20">
    <property type="match status" value="1"/>
</dbReference>
<dbReference type="GO" id="GO:0004152">
    <property type="term" value="F:dihydroorotate dehydrogenase activity"/>
    <property type="evidence" value="ECO:0007669"/>
    <property type="project" value="UniProtKB-ARBA"/>
</dbReference>
<keyword evidence="9" id="KW-0479">Metal-binding</keyword>
<feature type="region of interest" description="Disordered" evidence="19">
    <location>
        <begin position="920"/>
        <end position="952"/>
    </location>
</feature>
<dbReference type="PANTHER" id="PTHR43073:SF2">
    <property type="entry name" value="DIHYDROPYRIMIDINE DEHYDROGENASE [NADP(+)]"/>
    <property type="match status" value="1"/>
</dbReference>
<dbReference type="InterPro" id="IPR036188">
    <property type="entry name" value="FAD/NAD-bd_sf"/>
</dbReference>
<dbReference type="GO" id="GO:0006212">
    <property type="term" value="P:uracil catabolic process"/>
    <property type="evidence" value="ECO:0007669"/>
    <property type="project" value="TreeGrafter"/>
</dbReference>
<dbReference type="GO" id="GO:0051539">
    <property type="term" value="F:4 iron, 4 sulfur cluster binding"/>
    <property type="evidence" value="ECO:0007669"/>
    <property type="project" value="UniProtKB-KW"/>
</dbReference>
<dbReference type="SUPFAM" id="SSF51905">
    <property type="entry name" value="FAD/NAD(P)-binding domain"/>
    <property type="match status" value="1"/>
</dbReference>
<comment type="cofactor">
    <cofactor evidence="1 18">
        <name>FMN</name>
        <dbReference type="ChEBI" id="CHEBI:58210"/>
    </cofactor>
</comment>
<protein>
    <recommendedName>
        <fullName evidence="18">Dihydropyrimidine dehydrogenase [NADP(+)]</fullName>
        <shortName evidence="18">DHPDHase</shortName>
        <shortName evidence="18">DPD</shortName>
        <ecNumber evidence="18">1.3.1.2</ecNumber>
    </recommendedName>
    <alternativeName>
        <fullName evidence="18">Dihydrothymine dehydrogenase</fullName>
    </alternativeName>
    <alternativeName>
        <fullName evidence="18">Dihydrouracil dehydrogenase</fullName>
    </alternativeName>
</protein>
<evidence type="ECO:0000256" key="6">
    <source>
        <dbReference type="ARBA" id="ARBA00022485"/>
    </source>
</evidence>
<evidence type="ECO:0000313" key="22">
    <source>
        <dbReference type="RefSeq" id="XP_030378168.1"/>
    </source>
</evidence>
<evidence type="ECO:0000256" key="17">
    <source>
        <dbReference type="ARBA" id="ARBA00052371"/>
    </source>
</evidence>
<dbReference type="InterPro" id="IPR001295">
    <property type="entry name" value="Dihydroorotate_DH_CS"/>
</dbReference>
<organism evidence="21 22">
    <name type="scientific">Drosophila lebanonensis</name>
    <name type="common">Fruit fly</name>
    <name type="synonym">Scaptodrosophila lebanonensis</name>
    <dbReference type="NCBI Taxonomy" id="7225"/>
    <lineage>
        <taxon>Eukaryota</taxon>
        <taxon>Metazoa</taxon>
        <taxon>Ecdysozoa</taxon>
        <taxon>Arthropoda</taxon>
        <taxon>Hexapoda</taxon>
        <taxon>Insecta</taxon>
        <taxon>Pterygota</taxon>
        <taxon>Neoptera</taxon>
        <taxon>Endopterygota</taxon>
        <taxon>Diptera</taxon>
        <taxon>Brachycera</taxon>
        <taxon>Muscomorpha</taxon>
        <taxon>Ephydroidea</taxon>
        <taxon>Drosophilidae</taxon>
        <taxon>Scaptodrosophila</taxon>
    </lineage>
</organism>
<dbReference type="InterPro" id="IPR023753">
    <property type="entry name" value="FAD/NAD-binding_dom"/>
</dbReference>
<keyword evidence="8 18" id="KW-0288">FMN</keyword>
<keyword evidence="6 18" id="KW-0004">4Fe-4S</keyword>
<dbReference type="InterPro" id="IPR013785">
    <property type="entry name" value="Aldolase_TIM"/>
</dbReference>
<proteinExistence type="inferred from homology"/>
<accession>A0A6J2TSN9</accession>
<comment type="pathway">
    <text evidence="3 18">Amino-acid biosynthesis; beta-alanine biosynthesis.</text>
</comment>
<dbReference type="EC" id="1.3.1.2" evidence="18"/>
<dbReference type="PROSITE" id="PS00912">
    <property type="entry name" value="DHODEHASE_2"/>
    <property type="match status" value="1"/>
</dbReference>
<dbReference type="Pfam" id="PF13450">
    <property type="entry name" value="NAD_binding_8"/>
    <property type="match status" value="1"/>
</dbReference>
<dbReference type="PANTHER" id="PTHR43073">
    <property type="entry name" value="DIHYDROPYRIMIDINE DEHYDROGENASE [NADP(+)]"/>
    <property type="match status" value="1"/>
</dbReference>
<keyword evidence="14 18" id="KW-0560">Oxidoreductase</keyword>
<dbReference type="Gene3D" id="1.10.1060.10">
    <property type="entry name" value="Alpha-helical ferredoxin"/>
    <property type="match status" value="1"/>
</dbReference>
<comment type="catalytic activity">
    <reaction evidence="17 18">
        <text>5,6-dihydrouracil + NADP(+) = uracil + NADPH + H(+)</text>
        <dbReference type="Rhea" id="RHEA:18093"/>
        <dbReference type="ChEBI" id="CHEBI:15378"/>
        <dbReference type="ChEBI" id="CHEBI:15901"/>
        <dbReference type="ChEBI" id="CHEBI:17568"/>
        <dbReference type="ChEBI" id="CHEBI:57783"/>
        <dbReference type="ChEBI" id="CHEBI:58349"/>
        <dbReference type="EC" id="1.3.1.2"/>
    </reaction>
</comment>
<dbReference type="InterPro" id="IPR028261">
    <property type="entry name" value="DPD_II"/>
</dbReference>
<evidence type="ECO:0000256" key="13">
    <source>
        <dbReference type="ARBA" id="ARBA00022857"/>
    </source>
</evidence>
<dbReference type="PROSITE" id="PS51379">
    <property type="entry name" value="4FE4S_FER_2"/>
    <property type="match status" value="2"/>
</dbReference>
<dbReference type="PRINTS" id="PR00419">
    <property type="entry name" value="ADXRDTASE"/>
</dbReference>
<keyword evidence="7 18" id="KW-0285">Flavoprotein</keyword>
<evidence type="ECO:0000313" key="21">
    <source>
        <dbReference type="Proteomes" id="UP000504634"/>
    </source>
</evidence>
<evidence type="ECO:0000256" key="5">
    <source>
        <dbReference type="ARBA" id="ARBA00010804"/>
    </source>
</evidence>
<evidence type="ECO:0000256" key="12">
    <source>
        <dbReference type="ARBA" id="ARBA00022827"/>
    </source>
</evidence>
<evidence type="ECO:0000256" key="19">
    <source>
        <dbReference type="SAM" id="MobiDB-lite"/>
    </source>
</evidence>
<dbReference type="GO" id="GO:0002058">
    <property type="term" value="F:uracil binding"/>
    <property type="evidence" value="ECO:0007669"/>
    <property type="project" value="TreeGrafter"/>
</dbReference>
<dbReference type="Gene3D" id="3.50.50.60">
    <property type="entry name" value="FAD/NAD(P)-binding domain"/>
    <property type="match status" value="2"/>
</dbReference>
<comment type="similarity">
    <text evidence="5 18">Belongs to the dihydropyrimidine dehydrogenase family.</text>
</comment>
<dbReference type="GO" id="GO:0050661">
    <property type="term" value="F:NADP binding"/>
    <property type="evidence" value="ECO:0007669"/>
    <property type="project" value="TreeGrafter"/>
</dbReference>
<feature type="domain" description="4Fe-4S ferredoxin-type" evidence="20">
    <location>
        <begin position="976"/>
        <end position="1008"/>
    </location>
</feature>
<dbReference type="GO" id="GO:0046872">
    <property type="term" value="F:metal ion binding"/>
    <property type="evidence" value="ECO:0007669"/>
    <property type="project" value="UniProtKB-KW"/>
</dbReference>
<reference evidence="22" key="1">
    <citation type="submission" date="2025-08" db="UniProtKB">
        <authorList>
            <consortium name="RefSeq"/>
        </authorList>
    </citation>
    <scope>IDENTIFICATION</scope>
    <source>
        <strain evidence="22">11010-0011.00</strain>
        <tissue evidence="22">Whole body</tissue>
    </source>
</reference>
<dbReference type="Pfam" id="PF07992">
    <property type="entry name" value="Pyr_redox_2"/>
    <property type="match status" value="1"/>
</dbReference>
<evidence type="ECO:0000256" key="1">
    <source>
        <dbReference type="ARBA" id="ARBA00001917"/>
    </source>
</evidence>
<dbReference type="GO" id="GO:0006210">
    <property type="term" value="P:thymine catabolic process"/>
    <property type="evidence" value="ECO:0007669"/>
    <property type="project" value="TreeGrafter"/>
</dbReference>
<keyword evidence="12 18" id="KW-0274">FAD</keyword>
<keyword evidence="11" id="KW-0547">Nucleotide-binding</keyword>
<evidence type="ECO:0000256" key="10">
    <source>
        <dbReference type="ARBA" id="ARBA00022737"/>
    </source>
</evidence>
<dbReference type="SUPFAM" id="SSF54862">
    <property type="entry name" value="4Fe-4S ferredoxins"/>
    <property type="match status" value="1"/>
</dbReference>
<dbReference type="FunFam" id="3.20.20.70:FF:000027">
    <property type="entry name" value="Dihydropyrimidine dehydrogenase [NADP(+)]"/>
    <property type="match status" value="1"/>
</dbReference>
<evidence type="ECO:0000256" key="3">
    <source>
        <dbReference type="ARBA" id="ARBA00004668"/>
    </source>
</evidence>
<keyword evidence="13 18" id="KW-0521">NADP</keyword>
<comment type="cofactor">
    <cofactor evidence="18">
        <name>[4Fe-4S] cluster</name>
        <dbReference type="ChEBI" id="CHEBI:49883"/>
    </cofactor>
    <text evidence="18">Binds 4 [4Fe-4S] clusters. Contains approximately 16 iron atoms per subunit.</text>
</comment>
<dbReference type="Gene3D" id="3.20.20.70">
    <property type="entry name" value="Aldolase class I"/>
    <property type="match status" value="1"/>
</dbReference>
<comment type="function">
    <text evidence="18">Involved in pyrimidine base degradation. Catalyzes the reduction of uracil and thymine.</text>
</comment>
<name>A0A6J2TSN9_DROLE</name>
<dbReference type="GO" id="GO:0044205">
    <property type="term" value="P:'de novo' UMP biosynthetic process"/>
    <property type="evidence" value="ECO:0007669"/>
    <property type="project" value="UniProtKB-UniPathway"/>
</dbReference>
<dbReference type="GO" id="GO:0017113">
    <property type="term" value="F:dihydropyrimidine dehydrogenase (NADP+) activity"/>
    <property type="evidence" value="ECO:0007669"/>
    <property type="project" value="UniProtKB-EC"/>
</dbReference>
<dbReference type="OrthoDB" id="4327079at2759"/>
<dbReference type="RefSeq" id="XP_030378168.1">
    <property type="nucleotide sequence ID" value="XM_030522308.1"/>
</dbReference>
<gene>
    <name evidence="22" type="primary">LOC115626827</name>
</gene>
<comment type="cofactor">
    <cofactor evidence="2 18">
        <name>FAD</name>
        <dbReference type="ChEBI" id="CHEBI:57692"/>
    </cofactor>
</comment>
<dbReference type="GO" id="GO:0005829">
    <property type="term" value="C:cytosol"/>
    <property type="evidence" value="ECO:0007669"/>
    <property type="project" value="TreeGrafter"/>
</dbReference>
<evidence type="ECO:0000256" key="18">
    <source>
        <dbReference type="RuleBase" id="RU364041"/>
    </source>
</evidence>
<feature type="domain" description="4Fe-4S ferredoxin-type" evidence="20">
    <location>
        <begin position="1010"/>
        <end position="1039"/>
    </location>
</feature>
<dbReference type="GO" id="GO:0006207">
    <property type="term" value="P:'de novo' pyrimidine nucleobase biosynthetic process"/>
    <property type="evidence" value="ECO:0007669"/>
    <property type="project" value="InterPro"/>
</dbReference>
<evidence type="ECO:0000256" key="9">
    <source>
        <dbReference type="ARBA" id="ARBA00022723"/>
    </source>
</evidence>
<evidence type="ECO:0000256" key="7">
    <source>
        <dbReference type="ARBA" id="ARBA00022630"/>
    </source>
</evidence>
<dbReference type="Pfam" id="PF01180">
    <property type="entry name" value="DHO_dh"/>
    <property type="match status" value="1"/>
</dbReference>
<keyword evidence="10" id="KW-0677">Repeat</keyword>
<dbReference type="InterPro" id="IPR005720">
    <property type="entry name" value="Dihydroorotate_DH_cat"/>
</dbReference>
<keyword evidence="15 18" id="KW-0408">Iron</keyword>
<keyword evidence="21" id="KW-1185">Reference proteome</keyword>
<dbReference type="SUPFAM" id="SSF51395">
    <property type="entry name" value="FMN-linked oxidoreductases"/>
    <property type="match status" value="1"/>
</dbReference>
<evidence type="ECO:0000256" key="14">
    <source>
        <dbReference type="ARBA" id="ARBA00023002"/>
    </source>
</evidence>
<feature type="region of interest" description="Disordered" evidence="19">
    <location>
        <begin position="871"/>
        <end position="898"/>
    </location>
</feature>
<dbReference type="Pfam" id="PF14691">
    <property type="entry name" value="Fer4_20"/>
    <property type="match status" value="1"/>
</dbReference>
<keyword evidence="16" id="KW-0411">Iron-sulfur</keyword>
<dbReference type="CDD" id="cd02940">
    <property type="entry name" value="DHPD_FMN"/>
    <property type="match status" value="1"/>
</dbReference>
<evidence type="ECO:0000259" key="20">
    <source>
        <dbReference type="PROSITE" id="PS51379"/>
    </source>
</evidence>
<evidence type="ECO:0000256" key="11">
    <source>
        <dbReference type="ARBA" id="ARBA00022741"/>
    </source>
</evidence>
<evidence type="ECO:0000256" key="16">
    <source>
        <dbReference type="ARBA" id="ARBA00023014"/>
    </source>
</evidence>
<dbReference type="GO" id="GO:0019483">
    <property type="term" value="P:beta-alanine biosynthetic process"/>
    <property type="evidence" value="ECO:0007669"/>
    <property type="project" value="UniProtKB-UniPathway"/>
</dbReference>
<evidence type="ECO:0000256" key="2">
    <source>
        <dbReference type="ARBA" id="ARBA00001974"/>
    </source>
</evidence>
<dbReference type="AlphaFoldDB" id="A0A6J2TSN9"/>
<dbReference type="Pfam" id="PF14697">
    <property type="entry name" value="Fer4_21"/>
    <property type="match status" value="1"/>
</dbReference>
<dbReference type="FunFam" id="1.10.1060.10:FF:000007">
    <property type="entry name" value="Dihydropyrimidine dehydrogenase [NADP(+)]"/>
    <property type="match status" value="1"/>
</dbReference>
<dbReference type="UniPathway" id="UPA00131"/>
<evidence type="ECO:0000256" key="15">
    <source>
        <dbReference type="ARBA" id="ARBA00023004"/>
    </source>
</evidence>